<dbReference type="InterPro" id="IPR036034">
    <property type="entry name" value="PDZ_sf"/>
</dbReference>
<dbReference type="PANTHER" id="PTHR23119:SF51">
    <property type="entry name" value="DISKS LARGE 1 TUMOR SUPPRESSOR PROTEIN"/>
    <property type="match status" value="1"/>
</dbReference>
<dbReference type="SMART" id="SM00228">
    <property type="entry name" value="PDZ"/>
    <property type="match status" value="1"/>
</dbReference>
<evidence type="ECO:0000259" key="3">
    <source>
        <dbReference type="PROSITE" id="PS50106"/>
    </source>
</evidence>
<feature type="domain" description="PDZ" evidence="3">
    <location>
        <begin position="30"/>
        <end position="110"/>
    </location>
</feature>
<dbReference type="WBParaSite" id="Gr19_v10_g17595.t1">
    <property type="protein sequence ID" value="Gr19_v10_g17595.t1"/>
    <property type="gene ID" value="Gr19_v10_g17595"/>
</dbReference>
<evidence type="ECO:0000313" key="5">
    <source>
        <dbReference type="WBParaSite" id="Gr19_v10_g17595.t1"/>
    </source>
</evidence>
<evidence type="ECO:0000313" key="4">
    <source>
        <dbReference type="Proteomes" id="UP000887572"/>
    </source>
</evidence>
<proteinExistence type="predicted"/>
<comment type="subcellular location">
    <subcellularLocation>
        <location evidence="1">Membrane</location>
    </subcellularLocation>
</comment>
<dbReference type="InterPro" id="IPR050614">
    <property type="entry name" value="Synaptic_Scaffolding_LAP-MAGUK"/>
</dbReference>
<dbReference type="Pfam" id="PF00595">
    <property type="entry name" value="PDZ"/>
    <property type="match status" value="1"/>
</dbReference>
<keyword evidence="4" id="KW-1185">Reference proteome</keyword>
<accession>A0A914HIX9</accession>
<dbReference type="GO" id="GO:0030054">
    <property type="term" value="C:cell junction"/>
    <property type="evidence" value="ECO:0007669"/>
    <property type="project" value="TreeGrafter"/>
</dbReference>
<dbReference type="GO" id="GO:0043113">
    <property type="term" value="P:receptor clustering"/>
    <property type="evidence" value="ECO:0007669"/>
    <property type="project" value="TreeGrafter"/>
</dbReference>
<evidence type="ECO:0000256" key="2">
    <source>
        <dbReference type="ARBA" id="ARBA00023136"/>
    </source>
</evidence>
<dbReference type="SUPFAM" id="SSF50156">
    <property type="entry name" value="PDZ domain-like"/>
    <property type="match status" value="1"/>
</dbReference>
<organism evidence="4 5">
    <name type="scientific">Globodera rostochiensis</name>
    <name type="common">Golden nematode worm</name>
    <name type="synonym">Heterodera rostochiensis</name>
    <dbReference type="NCBI Taxonomy" id="31243"/>
    <lineage>
        <taxon>Eukaryota</taxon>
        <taxon>Metazoa</taxon>
        <taxon>Ecdysozoa</taxon>
        <taxon>Nematoda</taxon>
        <taxon>Chromadorea</taxon>
        <taxon>Rhabditida</taxon>
        <taxon>Tylenchina</taxon>
        <taxon>Tylenchomorpha</taxon>
        <taxon>Tylenchoidea</taxon>
        <taxon>Heteroderidae</taxon>
        <taxon>Heteroderinae</taxon>
        <taxon>Globodera</taxon>
    </lineage>
</organism>
<dbReference type="Gene3D" id="2.30.42.10">
    <property type="match status" value="1"/>
</dbReference>
<dbReference type="GO" id="GO:0045197">
    <property type="term" value="P:establishment or maintenance of epithelial cell apical/basal polarity"/>
    <property type="evidence" value="ECO:0007669"/>
    <property type="project" value="TreeGrafter"/>
</dbReference>
<dbReference type="AlphaFoldDB" id="A0A914HIX9"/>
<dbReference type="Proteomes" id="UP000887572">
    <property type="component" value="Unplaced"/>
</dbReference>
<evidence type="ECO:0000256" key="1">
    <source>
        <dbReference type="ARBA" id="ARBA00004370"/>
    </source>
</evidence>
<name>A0A914HIX9_GLORO</name>
<reference evidence="5" key="1">
    <citation type="submission" date="2022-11" db="UniProtKB">
        <authorList>
            <consortium name="WormBaseParasite"/>
        </authorList>
    </citation>
    <scope>IDENTIFICATION</scope>
</reference>
<sequence length="123" mass="13325">MNSMSFTMVQQKHINSPTSGGVRLISSRRLFTINRDPANGFGLNVVGGIDAPHIPGYNGIFISKVRRLDLDGINEGDQILSVNGIELANKTHAEVLKILREASNNSTFMIEVECGAKNSIATI</sequence>
<protein>
    <submittedName>
        <fullName evidence="5">PDZ domain-containing protein</fullName>
    </submittedName>
</protein>
<dbReference type="InterPro" id="IPR001478">
    <property type="entry name" value="PDZ"/>
</dbReference>
<keyword evidence="2" id="KW-0472">Membrane</keyword>
<dbReference type="PROSITE" id="PS50106">
    <property type="entry name" value="PDZ"/>
    <property type="match status" value="1"/>
</dbReference>
<dbReference type="GO" id="GO:0097120">
    <property type="term" value="P:receptor localization to synapse"/>
    <property type="evidence" value="ECO:0007669"/>
    <property type="project" value="TreeGrafter"/>
</dbReference>
<dbReference type="GO" id="GO:0016323">
    <property type="term" value="C:basolateral plasma membrane"/>
    <property type="evidence" value="ECO:0007669"/>
    <property type="project" value="TreeGrafter"/>
</dbReference>
<dbReference type="GO" id="GO:0019901">
    <property type="term" value="F:protein kinase binding"/>
    <property type="evidence" value="ECO:0007669"/>
    <property type="project" value="TreeGrafter"/>
</dbReference>
<dbReference type="PANTHER" id="PTHR23119">
    <property type="entry name" value="DISCS LARGE"/>
    <property type="match status" value="1"/>
</dbReference>
<dbReference type="GO" id="GO:0098609">
    <property type="term" value="P:cell-cell adhesion"/>
    <property type="evidence" value="ECO:0007669"/>
    <property type="project" value="TreeGrafter"/>
</dbReference>